<comment type="caution">
    <text evidence="1">The sequence shown here is derived from an EMBL/GenBank/DDBJ whole genome shotgun (WGS) entry which is preliminary data.</text>
</comment>
<reference evidence="1" key="1">
    <citation type="submission" date="2021-03" db="EMBL/GenBank/DDBJ databases">
        <title>Draft genome sequence of rust myrtle Austropuccinia psidii MF-1, a brazilian biotype.</title>
        <authorList>
            <person name="Quecine M.C."/>
            <person name="Pachon D.M.R."/>
            <person name="Bonatelli M.L."/>
            <person name="Correr F.H."/>
            <person name="Franceschini L.M."/>
            <person name="Leite T.F."/>
            <person name="Margarido G.R.A."/>
            <person name="Almeida C.A."/>
            <person name="Ferrarezi J.A."/>
            <person name="Labate C.A."/>
        </authorList>
    </citation>
    <scope>NUCLEOTIDE SEQUENCE</scope>
    <source>
        <strain evidence="1">MF-1</strain>
    </source>
</reference>
<dbReference type="Proteomes" id="UP000765509">
    <property type="component" value="Unassembled WGS sequence"/>
</dbReference>
<proteinExistence type="predicted"/>
<organism evidence="1 2">
    <name type="scientific">Austropuccinia psidii MF-1</name>
    <dbReference type="NCBI Taxonomy" id="1389203"/>
    <lineage>
        <taxon>Eukaryota</taxon>
        <taxon>Fungi</taxon>
        <taxon>Dikarya</taxon>
        <taxon>Basidiomycota</taxon>
        <taxon>Pucciniomycotina</taxon>
        <taxon>Pucciniomycetes</taxon>
        <taxon>Pucciniales</taxon>
        <taxon>Sphaerophragmiaceae</taxon>
        <taxon>Austropuccinia</taxon>
    </lineage>
</organism>
<evidence type="ECO:0000313" key="2">
    <source>
        <dbReference type="Proteomes" id="UP000765509"/>
    </source>
</evidence>
<name>A0A9Q3C824_9BASI</name>
<gene>
    <name evidence="1" type="ORF">O181_018100</name>
</gene>
<dbReference type="AlphaFoldDB" id="A0A9Q3C824"/>
<sequence length="185" mass="20346">MDVSPIQIKNQNPLLIIQKFLPPALSTSSIMLSRNLILRSFTTILTTMLVLPHSGLSSAASEAGFTQNALCDMGWTPQPDGNGVCTMGRTQYLCKPGSCTMAGQQKVLGLDHLIFYSCRDPYYPERTFERVLAYDFTYYPSDKRIGVLHGIWYDKNGKQGNIDVSGVWCAPNLGTRPGCGACKAK</sequence>
<dbReference type="EMBL" id="AVOT02005164">
    <property type="protein sequence ID" value="MBW0478385.1"/>
    <property type="molecule type" value="Genomic_DNA"/>
</dbReference>
<protein>
    <submittedName>
        <fullName evidence="1">Uncharacterized protein</fullName>
    </submittedName>
</protein>
<accession>A0A9Q3C824</accession>
<evidence type="ECO:0000313" key="1">
    <source>
        <dbReference type="EMBL" id="MBW0478385.1"/>
    </source>
</evidence>
<keyword evidence="2" id="KW-1185">Reference proteome</keyword>